<dbReference type="OrthoDB" id="6432089at2759"/>
<name>A0A8X6Q957_NEPPI</name>
<evidence type="ECO:0000313" key="2">
    <source>
        <dbReference type="EMBL" id="GFU13303.1"/>
    </source>
</evidence>
<dbReference type="PROSITE" id="PS50994">
    <property type="entry name" value="INTEGRASE"/>
    <property type="match status" value="1"/>
</dbReference>
<sequence length="161" mass="18653">MAEGDHGAFVRALWTELLKPDLYRKAAVVWHRCGPQDLKGFQHVHVDLVEPLLPSDGFTYLLTCIDRYTRWPETIHLRDISAETKAKSFIANWTSHFGVPFFLSPVRGCQFQSHLFSSLKSMLGIQRIKATLYQPSSNGMVERLHRSLKQTNRFHDTKWIE</sequence>
<reference evidence="2" key="1">
    <citation type="submission" date="2020-08" db="EMBL/GenBank/DDBJ databases">
        <title>Multicomponent nature underlies the extraordinary mechanical properties of spider dragline silk.</title>
        <authorList>
            <person name="Kono N."/>
            <person name="Nakamura H."/>
            <person name="Mori M."/>
            <person name="Yoshida Y."/>
            <person name="Ohtoshi R."/>
            <person name="Malay A.D."/>
            <person name="Moran D.A.P."/>
            <person name="Tomita M."/>
            <person name="Numata K."/>
            <person name="Arakawa K."/>
        </authorList>
    </citation>
    <scope>NUCLEOTIDE SEQUENCE</scope>
</reference>
<evidence type="ECO:0000313" key="3">
    <source>
        <dbReference type="Proteomes" id="UP000887013"/>
    </source>
</evidence>
<dbReference type="EMBL" id="BMAW01125643">
    <property type="protein sequence ID" value="GFU13303.1"/>
    <property type="molecule type" value="Genomic_DNA"/>
</dbReference>
<dbReference type="InterPro" id="IPR036397">
    <property type="entry name" value="RNaseH_sf"/>
</dbReference>
<dbReference type="Proteomes" id="UP000887013">
    <property type="component" value="Unassembled WGS sequence"/>
</dbReference>
<keyword evidence="3" id="KW-1185">Reference proteome</keyword>
<comment type="caution">
    <text evidence="2">The sequence shown here is derived from an EMBL/GenBank/DDBJ whole genome shotgun (WGS) entry which is preliminary data.</text>
</comment>
<dbReference type="PANTHER" id="PTHR37984:SF15">
    <property type="entry name" value="INTEGRASE CATALYTIC DOMAIN-CONTAINING PROTEIN"/>
    <property type="match status" value="1"/>
</dbReference>
<dbReference type="PANTHER" id="PTHR37984">
    <property type="entry name" value="PROTEIN CBG26694"/>
    <property type="match status" value="1"/>
</dbReference>
<protein>
    <submittedName>
        <fullName evidence="2">Transposon Tf2-9 polyprotein</fullName>
    </submittedName>
</protein>
<dbReference type="SUPFAM" id="SSF53098">
    <property type="entry name" value="Ribonuclease H-like"/>
    <property type="match status" value="1"/>
</dbReference>
<dbReference type="InterPro" id="IPR001584">
    <property type="entry name" value="Integrase_cat-core"/>
</dbReference>
<dbReference type="InterPro" id="IPR050951">
    <property type="entry name" value="Retrovirus_Pol_polyprotein"/>
</dbReference>
<accession>A0A8X6Q957</accession>
<feature type="domain" description="Integrase catalytic" evidence="1">
    <location>
        <begin position="31"/>
        <end position="161"/>
    </location>
</feature>
<dbReference type="Gene3D" id="3.30.420.10">
    <property type="entry name" value="Ribonuclease H-like superfamily/Ribonuclease H"/>
    <property type="match status" value="1"/>
</dbReference>
<proteinExistence type="predicted"/>
<organism evidence="2 3">
    <name type="scientific">Nephila pilipes</name>
    <name type="common">Giant wood spider</name>
    <name type="synonym">Nephila maculata</name>
    <dbReference type="NCBI Taxonomy" id="299642"/>
    <lineage>
        <taxon>Eukaryota</taxon>
        <taxon>Metazoa</taxon>
        <taxon>Ecdysozoa</taxon>
        <taxon>Arthropoda</taxon>
        <taxon>Chelicerata</taxon>
        <taxon>Arachnida</taxon>
        <taxon>Araneae</taxon>
        <taxon>Araneomorphae</taxon>
        <taxon>Entelegynae</taxon>
        <taxon>Araneoidea</taxon>
        <taxon>Nephilidae</taxon>
        <taxon>Nephila</taxon>
    </lineage>
</organism>
<dbReference type="InterPro" id="IPR012337">
    <property type="entry name" value="RNaseH-like_sf"/>
</dbReference>
<dbReference type="AlphaFoldDB" id="A0A8X6Q957"/>
<dbReference type="GO" id="GO:0015074">
    <property type="term" value="P:DNA integration"/>
    <property type="evidence" value="ECO:0007669"/>
    <property type="project" value="InterPro"/>
</dbReference>
<gene>
    <name evidence="2" type="primary">Tf2-9_244</name>
    <name evidence="2" type="ORF">NPIL_134711</name>
</gene>
<dbReference type="GO" id="GO:0003676">
    <property type="term" value="F:nucleic acid binding"/>
    <property type="evidence" value="ECO:0007669"/>
    <property type="project" value="InterPro"/>
</dbReference>
<evidence type="ECO:0000259" key="1">
    <source>
        <dbReference type="PROSITE" id="PS50994"/>
    </source>
</evidence>